<dbReference type="InterPro" id="IPR038765">
    <property type="entry name" value="Papain-like_cys_pep_sf"/>
</dbReference>
<evidence type="ECO:0000256" key="3">
    <source>
        <dbReference type="ARBA" id="ARBA00022801"/>
    </source>
</evidence>
<evidence type="ECO:0000313" key="7">
    <source>
        <dbReference type="EMBL" id="TJY44218.1"/>
    </source>
</evidence>
<protein>
    <submittedName>
        <fullName evidence="7">NlpC/P60 family protein</fullName>
    </submittedName>
</protein>
<dbReference type="GO" id="GO:0006508">
    <property type="term" value="P:proteolysis"/>
    <property type="evidence" value="ECO:0007669"/>
    <property type="project" value="UniProtKB-KW"/>
</dbReference>
<keyword evidence="4" id="KW-0788">Thiol protease</keyword>
<dbReference type="PANTHER" id="PTHR47053:SF1">
    <property type="entry name" value="MUREIN DD-ENDOPEPTIDASE MEPH-RELATED"/>
    <property type="match status" value="1"/>
</dbReference>
<dbReference type="Pfam" id="PF00877">
    <property type="entry name" value="NLPC_P60"/>
    <property type="match status" value="1"/>
</dbReference>
<dbReference type="PANTHER" id="PTHR47053">
    <property type="entry name" value="MUREIN DD-ENDOPEPTIDASE MEPH-RELATED"/>
    <property type="match status" value="1"/>
</dbReference>
<proteinExistence type="inferred from homology"/>
<keyword evidence="5" id="KW-0732">Signal</keyword>
<reference evidence="7 8" key="1">
    <citation type="submission" date="2019-04" db="EMBL/GenBank/DDBJ databases">
        <title>Cohnella sp. nov., isolated from soil.</title>
        <authorList>
            <person name="Kim W."/>
        </authorList>
    </citation>
    <scope>NUCLEOTIDE SEQUENCE [LARGE SCALE GENOMIC DNA]</scope>
    <source>
        <strain evidence="7 8">CAU 1483</strain>
    </source>
</reference>
<keyword evidence="2" id="KW-0645">Protease</keyword>
<evidence type="ECO:0000256" key="5">
    <source>
        <dbReference type="SAM" id="SignalP"/>
    </source>
</evidence>
<dbReference type="Gene3D" id="3.90.1720.10">
    <property type="entry name" value="endopeptidase domain like (from Nostoc punctiforme)"/>
    <property type="match status" value="1"/>
</dbReference>
<evidence type="ECO:0000259" key="6">
    <source>
        <dbReference type="PROSITE" id="PS51935"/>
    </source>
</evidence>
<feature type="domain" description="NlpC/P60" evidence="6">
    <location>
        <begin position="38"/>
        <end position="163"/>
    </location>
</feature>
<gene>
    <name evidence="7" type="ORF">E5161_02160</name>
</gene>
<sequence>MSLKRTVARKVVTVSLCAIVGFAGLAMGQAPQASAAKATKADSIIKLGKKYLGVKYRFGAPSGATSSFDCSSFTQYIYGKYGVKLPRVSSSQATKGRKITKANLKRGDLVFFKSPKRTGNKIGHVAVYLGNNKILHSYPSRGVAYSSLTGYWKTNYVTARRVL</sequence>
<dbReference type="RefSeq" id="WP_136775967.1">
    <property type="nucleotide sequence ID" value="NZ_SUPK01000001.1"/>
</dbReference>
<dbReference type="GO" id="GO:0008234">
    <property type="term" value="F:cysteine-type peptidase activity"/>
    <property type="evidence" value="ECO:0007669"/>
    <property type="project" value="UniProtKB-KW"/>
</dbReference>
<dbReference type="InterPro" id="IPR000064">
    <property type="entry name" value="NLP_P60_dom"/>
</dbReference>
<feature type="signal peptide" evidence="5">
    <location>
        <begin position="1"/>
        <end position="35"/>
    </location>
</feature>
<dbReference type="EMBL" id="SUPK01000001">
    <property type="protein sequence ID" value="TJY44218.1"/>
    <property type="molecule type" value="Genomic_DNA"/>
</dbReference>
<dbReference type="AlphaFoldDB" id="A0A4U0FH26"/>
<evidence type="ECO:0000256" key="2">
    <source>
        <dbReference type="ARBA" id="ARBA00022670"/>
    </source>
</evidence>
<comment type="similarity">
    <text evidence="1">Belongs to the peptidase C40 family.</text>
</comment>
<dbReference type="Proteomes" id="UP000309673">
    <property type="component" value="Unassembled WGS sequence"/>
</dbReference>
<evidence type="ECO:0000256" key="1">
    <source>
        <dbReference type="ARBA" id="ARBA00007074"/>
    </source>
</evidence>
<dbReference type="InterPro" id="IPR051202">
    <property type="entry name" value="Peptidase_C40"/>
</dbReference>
<keyword evidence="8" id="KW-1185">Reference proteome</keyword>
<dbReference type="PROSITE" id="PS51935">
    <property type="entry name" value="NLPC_P60"/>
    <property type="match status" value="1"/>
</dbReference>
<dbReference type="SUPFAM" id="SSF54001">
    <property type="entry name" value="Cysteine proteinases"/>
    <property type="match status" value="1"/>
</dbReference>
<dbReference type="OrthoDB" id="9813118at2"/>
<comment type="caution">
    <text evidence="7">The sequence shown here is derived from an EMBL/GenBank/DDBJ whole genome shotgun (WGS) entry which is preliminary data.</text>
</comment>
<organism evidence="7 8">
    <name type="scientific">Cohnella pontilimi</name>
    <dbReference type="NCBI Taxonomy" id="2564100"/>
    <lineage>
        <taxon>Bacteria</taxon>
        <taxon>Bacillati</taxon>
        <taxon>Bacillota</taxon>
        <taxon>Bacilli</taxon>
        <taxon>Bacillales</taxon>
        <taxon>Paenibacillaceae</taxon>
        <taxon>Cohnella</taxon>
    </lineage>
</organism>
<evidence type="ECO:0000256" key="4">
    <source>
        <dbReference type="ARBA" id="ARBA00022807"/>
    </source>
</evidence>
<keyword evidence="3" id="KW-0378">Hydrolase</keyword>
<evidence type="ECO:0000313" key="8">
    <source>
        <dbReference type="Proteomes" id="UP000309673"/>
    </source>
</evidence>
<accession>A0A4U0FH26</accession>
<name>A0A4U0FH26_9BACL</name>
<feature type="chain" id="PRO_5020999679" evidence="5">
    <location>
        <begin position="36"/>
        <end position="163"/>
    </location>
</feature>